<organism evidence="3 4">
    <name type="scientific">Thermonema lapsum</name>
    <dbReference type="NCBI Taxonomy" id="28195"/>
    <lineage>
        <taxon>Bacteria</taxon>
        <taxon>Pseudomonadati</taxon>
        <taxon>Bacteroidota</taxon>
        <taxon>Cytophagia</taxon>
        <taxon>Cytophagales</taxon>
        <taxon>Thermonemataceae</taxon>
        <taxon>Thermonema</taxon>
    </lineage>
</organism>
<evidence type="ECO:0000313" key="4">
    <source>
        <dbReference type="Proteomes" id="UP000537126"/>
    </source>
</evidence>
<keyword evidence="1" id="KW-0732">Signal</keyword>
<dbReference type="RefSeq" id="WP_166918990.1">
    <property type="nucleotide sequence ID" value="NZ_JAASRN010000002.1"/>
</dbReference>
<name>A0A846MR28_9BACT</name>
<dbReference type="InterPro" id="IPR045670">
    <property type="entry name" value="DUF5916"/>
</dbReference>
<reference evidence="3 4" key="1">
    <citation type="submission" date="2020-03" db="EMBL/GenBank/DDBJ databases">
        <title>Genomic Encyclopedia of Type Strains, Phase IV (KMG-IV): sequencing the most valuable type-strain genomes for metagenomic binning, comparative biology and taxonomic classification.</title>
        <authorList>
            <person name="Goeker M."/>
        </authorList>
    </citation>
    <scope>NUCLEOTIDE SEQUENCE [LARGE SCALE GENOMIC DNA]</scope>
    <source>
        <strain evidence="3 4">DSM 5718</strain>
    </source>
</reference>
<dbReference type="Gene3D" id="2.60.40.1190">
    <property type="match status" value="1"/>
</dbReference>
<evidence type="ECO:0000259" key="2">
    <source>
        <dbReference type="Pfam" id="PF19313"/>
    </source>
</evidence>
<dbReference type="Pfam" id="PF19313">
    <property type="entry name" value="DUF5916"/>
    <property type="match status" value="1"/>
</dbReference>
<evidence type="ECO:0000313" key="3">
    <source>
        <dbReference type="EMBL" id="NIK73717.1"/>
    </source>
</evidence>
<feature type="domain" description="DUF5916" evidence="2">
    <location>
        <begin position="242"/>
        <end position="637"/>
    </location>
</feature>
<gene>
    <name evidence="3" type="ORF">FHS56_001230</name>
</gene>
<evidence type="ECO:0000256" key="1">
    <source>
        <dbReference type="SAM" id="SignalP"/>
    </source>
</evidence>
<dbReference type="AlphaFoldDB" id="A0A846MR28"/>
<dbReference type="EMBL" id="JAASRN010000002">
    <property type="protein sequence ID" value="NIK73717.1"/>
    <property type="molecule type" value="Genomic_DNA"/>
</dbReference>
<dbReference type="SUPFAM" id="SSF49344">
    <property type="entry name" value="CBD9-like"/>
    <property type="match status" value="1"/>
</dbReference>
<dbReference type="Proteomes" id="UP000537126">
    <property type="component" value="Unassembled WGS sequence"/>
</dbReference>
<feature type="chain" id="PRO_5032671488" description="DUF5916 domain-containing protein" evidence="1">
    <location>
        <begin position="24"/>
        <end position="737"/>
    </location>
</feature>
<keyword evidence="4" id="KW-1185">Reference proteome</keyword>
<protein>
    <recommendedName>
        <fullName evidence="2">DUF5916 domain-containing protein</fullName>
    </recommendedName>
</protein>
<sequence>MMFLRFFTLCVAICAVSCSIGQAQSQYELLVRKIPSGSVKIDGQLNEEVWAQALVANHFWQNFPYDSSAAQSQTEVRMLFDEQNIYIAAVCHGQSPEEVVVSSLRRDFSPSNNDFFMVVFDTFQDGTNGFLFGVNPYGVQREGLIADGGNRGADEAWDNKWFAEVCRHADHWTVEMAIPFKSIRFKNGSNEWKANFLRGNLAQFERSTWVPVPRNFFIVSLAYTGTLHFEQPLQKPKSNVVVIPYLTGSYAEDFTQDTTKAVYKGNAGADFKVVLSSSLNLDLTFNPDFSQVEVDRQVTNLDRFEIFFPERRQFFLENADLFANFGFSRIRPFFSRRIGIARDTTTGLIVQTPILYGARLSGKVNRDWRVGLLNMQTSPDDSRGITGKNYTVAAVQRRVFSRSNIAAVFVNEQTTSTANKDFTFNTNNYNRVVGLDYNLASEDNTWQGKFFYHQLFTPENLPAQFAHAAYLAYDKPTFLVAWNHEWVGENYAPSTGYVPRNGHFRLEPFARYTIFPKGSKHIARHNIFFYNSFYWDNRGTSTDRFSQLRYEAVFQNTAGINLAVRHNYVLLFFSFDPTNTGGPKLPEGSEYTNYSAAFSFNTDRRKLFNLDGDINYGQYYNGHLLGISGSVNYRFQPFGSISLSGNYIRILLPQPYHSAELILLGPRIDLSFSRELFLTTFLQYNNQIDNVNINARLQWRFKPVSDIFVVYTDNYFAHELQQKNRALVIKATYWLNI</sequence>
<accession>A0A846MR28</accession>
<feature type="signal peptide" evidence="1">
    <location>
        <begin position="1"/>
        <end position="23"/>
    </location>
</feature>
<comment type="caution">
    <text evidence="3">The sequence shown here is derived from an EMBL/GenBank/DDBJ whole genome shotgun (WGS) entry which is preliminary data.</text>
</comment>
<dbReference type="CDD" id="cd09618">
    <property type="entry name" value="CBM9_like_2"/>
    <property type="match status" value="1"/>
</dbReference>
<proteinExistence type="predicted"/>